<evidence type="ECO:0000259" key="2">
    <source>
        <dbReference type="PROSITE" id="PS51186"/>
    </source>
</evidence>
<dbReference type="InterPro" id="IPR016181">
    <property type="entry name" value="Acyl_CoA_acyltransferase"/>
</dbReference>
<dbReference type="PROSITE" id="PS51186">
    <property type="entry name" value="GNAT"/>
    <property type="match status" value="1"/>
</dbReference>
<evidence type="ECO:0000256" key="1">
    <source>
        <dbReference type="SAM" id="MobiDB-lite"/>
    </source>
</evidence>
<dbReference type="Proteomes" id="UP001412067">
    <property type="component" value="Unassembled WGS sequence"/>
</dbReference>
<organism evidence="3 4">
    <name type="scientific">Platanthera guangdongensis</name>
    <dbReference type="NCBI Taxonomy" id="2320717"/>
    <lineage>
        <taxon>Eukaryota</taxon>
        <taxon>Viridiplantae</taxon>
        <taxon>Streptophyta</taxon>
        <taxon>Embryophyta</taxon>
        <taxon>Tracheophyta</taxon>
        <taxon>Spermatophyta</taxon>
        <taxon>Magnoliopsida</taxon>
        <taxon>Liliopsida</taxon>
        <taxon>Asparagales</taxon>
        <taxon>Orchidaceae</taxon>
        <taxon>Orchidoideae</taxon>
        <taxon>Orchideae</taxon>
        <taxon>Orchidinae</taxon>
        <taxon>Platanthera</taxon>
    </lineage>
</organism>
<reference evidence="3 4" key="1">
    <citation type="journal article" date="2022" name="Nat. Plants">
        <title>Genomes of leafy and leafless Platanthera orchids illuminate the evolution of mycoheterotrophy.</title>
        <authorList>
            <person name="Li M.H."/>
            <person name="Liu K.W."/>
            <person name="Li Z."/>
            <person name="Lu H.C."/>
            <person name="Ye Q.L."/>
            <person name="Zhang D."/>
            <person name="Wang J.Y."/>
            <person name="Li Y.F."/>
            <person name="Zhong Z.M."/>
            <person name="Liu X."/>
            <person name="Yu X."/>
            <person name="Liu D.K."/>
            <person name="Tu X.D."/>
            <person name="Liu B."/>
            <person name="Hao Y."/>
            <person name="Liao X.Y."/>
            <person name="Jiang Y.T."/>
            <person name="Sun W.H."/>
            <person name="Chen J."/>
            <person name="Chen Y.Q."/>
            <person name="Ai Y."/>
            <person name="Zhai J.W."/>
            <person name="Wu S.S."/>
            <person name="Zhou Z."/>
            <person name="Hsiao Y.Y."/>
            <person name="Wu W.L."/>
            <person name="Chen Y.Y."/>
            <person name="Lin Y.F."/>
            <person name="Hsu J.L."/>
            <person name="Li C.Y."/>
            <person name="Wang Z.W."/>
            <person name="Zhao X."/>
            <person name="Zhong W.Y."/>
            <person name="Ma X.K."/>
            <person name="Ma L."/>
            <person name="Huang J."/>
            <person name="Chen G.Z."/>
            <person name="Huang M.Z."/>
            <person name="Huang L."/>
            <person name="Peng D.H."/>
            <person name="Luo Y.B."/>
            <person name="Zou S.Q."/>
            <person name="Chen S.P."/>
            <person name="Lan S."/>
            <person name="Tsai W.C."/>
            <person name="Van de Peer Y."/>
            <person name="Liu Z.J."/>
        </authorList>
    </citation>
    <scope>NUCLEOTIDE SEQUENCE [LARGE SCALE GENOMIC DNA]</scope>
    <source>
        <strain evidence="3">Lor288</strain>
    </source>
</reference>
<dbReference type="CDD" id="cd04301">
    <property type="entry name" value="NAT_SF"/>
    <property type="match status" value="1"/>
</dbReference>
<dbReference type="Pfam" id="PF13302">
    <property type="entry name" value="Acetyltransf_3"/>
    <property type="match status" value="1"/>
</dbReference>
<dbReference type="Gene3D" id="3.40.630.30">
    <property type="match status" value="1"/>
</dbReference>
<evidence type="ECO:0000313" key="4">
    <source>
        <dbReference type="Proteomes" id="UP001412067"/>
    </source>
</evidence>
<dbReference type="PANTHER" id="PTHR46067">
    <property type="entry name" value="ACYL-COA N-ACYLTRANSFERASES (NAT) SUPERFAMILY PROTEIN"/>
    <property type="match status" value="1"/>
</dbReference>
<feature type="domain" description="N-acetyltransferase" evidence="2">
    <location>
        <begin position="22"/>
        <end position="187"/>
    </location>
</feature>
<dbReference type="SUPFAM" id="SSF55729">
    <property type="entry name" value="Acyl-CoA N-acyltransferases (Nat)"/>
    <property type="match status" value="1"/>
</dbReference>
<sequence>METEEIRKGDNRSIHLPPPPPISLRPFDTSESDIDGLVALSAEAAANRFLRRGPFASRDDAVRFLHDKVLAHSWYRAICLPDGRIVGSISLRPGISGDGAPRSASLGYRVASKFRCRGIATEAVREATAAAFEEWPELERVEAVADVENPASQRVLEKAGFAREAVLRDYMVLKGEIRDVIMYSFMSRDRMAGKTLKS</sequence>
<gene>
    <name evidence="3" type="ORF">KSP40_PGU011561</name>
</gene>
<evidence type="ECO:0000313" key="3">
    <source>
        <dbReference type="EMBL" id="KAK8952837.1"/>
    </source>
</evidence>
<protein>
    <recommendedName>
        <fullName evidence="2">N-acetyltransferase domain-containing protein</fullName>
    </recommendedName>
</protein>
<keyword evidence="4" id="KW-1185">Reference proteome</keyword>
<feature type="compositionally biased region" description="Basic and acidic residues" evidence="1">
    <location>
        <begin position="1"/>
        <end position="13"/>
    </location>
</feature>
<accession>A0ABR2LWG2</accession>
<dbReference type="InterPro" id="IPR000182">
    <property type="entry name" value="GNAT_dom"/>
</dbReference>
<proteinExistence type="predicted"/>
<comment type="caution">
    <text evidence="3">The sequence shown here is derived from an EMBL/GenBank/DDBJ whole genome shotgun (WGS) entry which is preliminary data.</text>
</comment>
<feature type="region of interest" description="Disordered" evidence="1">
    <location>
        <begin position="1"/>
        <end position="27"/>
    </location>
</feature>
<dbReference type="PANTHER" id="PTHR46067:SF2">
    <property type="entry name" value="ACETYLTRANSFERASE, GNAT FAMILY PROTEIN, EXPRESSED"/>
    <property type="match status" value="1"/>
</dbReference>
<dbReference type="EMBL" id="JBBWWR010000014">
    <property type="protein sequence ID" value="KAK8952837.1"/>
    <property type="molecule type" value="Genomic_DNA"/>
</dbReference>
<name>A0ABR2LWG2_9ASPA</name>